<evidence type="ECO:0000313" key="4">
    <source>
        <dbReference type="EMBL" id="MFC3033100.1"/>
    </source>
</evidence>
<dbReference type="EMBL" id="JBHRSD010000017">
    <property type="protein sequence ID" value="MFC3033100.1"/>
    <property type="molecule type" value="Genomic_DNA"/>
</dbReference>
<name>A0ABV7CKD1_9GAMM</name>
<keyword evidence="5" id="KW-1185">Reference proteome</keyword>
<dbReference type="GO" id="GO:0016746">
    <property type="term" value="F:acyltransferase activity"/>
    <property type="evidence" value="ECO:0007669"/>
    <property type="project" value="UniProtKB-KW"/>
</dbReference>
<dbReference type="RefSeq" id="WP_377124230.1">
    <property type="nucleotide sequence ID" value="NZ_JBHRSD010000017.1"/>
</dbReference>
<evidence type="ECO:0000256" key="1">
    <source>
        <dbReference type="ARBA" id="ARBA00022679"/>
    </source>
</evidence>
<dbReference type="Proteomes" id="UP001595453">
    <property type="component" value="Unassembled WGS sequence"/>
</dbReference>
<dbReference type="PROSITE" id="PS51186">
    <property type="entry name" value="GNAT"/>
    <property type="match status" value="1"/>
</dbReference>
<protein>
    <submittedName>
        <fullName evidence="4">GNAT family N-acetyltransferase</fullName>
        <ecNumber evidence="4">2.3.1.-</ecNumber>
    </submittedName>
</protein>
<dbReference type="SUPFAM" id="SSF55729">
    <property type="entry name" value="Acyl-CoA N-acyltransferases (Nat)"/>
    <property type="match status" value="1"/>
</dbReference>
<dbReference type="EC" id="2.3.1.-" evidence="4"/>
<dbReference type="Pfam" id="PF00583">
    <property type="entry name" value="Acetyltransf_1"/>
    <property type="match status" value="1"/>
</dbReference>
<dbReference type="InterPro" id="IPR016181">
    <property type="entry name" value="Acyl_CoA_acyltransferase"/>
</dbReference>
<dbReference type="PANTHER" id="PTHR43877:SF2">
    <property type="entry name" value="AMINOALKYLPHOSPHONATE N-ACETYLTRANSFERASE-RELATED"/>
    <property type="match status" value="1"/>
</dbReference>
<comment type="caution">
    <text evidence="4">The sequence shown here is derived from an EMBL/GenBank/DDBJ whole genome shotgun (WGS) entry which is preliminary data.</text>
</comment>
<evidence type="ECO:0000259" key="3">
    <source>
        <dbReference type="PROSITE" id="PS51186"/>
    </source>
</evidence>
<reference evidence="5" key="1">
    <citation type="journal article" date="2019" name="Int. J. Syst. Evol. Microbiol.">
        <title>The Global Catalogue of Microorganisms (GCM) 10K type strain sequencing project: providing services to taxonomists for standard genome sequencing and annotation.</title>
        <authorList>
            <consortium name="The Broad Institute Genomics Platform"/>
            <consortium name="The Broad Institute Genome Sequencing Center for Infectious Disease"/>
            <person name="Wu L."/>
            <person name="Ma J."/>
        </authorList>
    </citation>
    <scope>NUCLEOTIDE SEQUENCE [LARGE SCALE GENOMIC DNA]</scope>
    <source>
        <strain evidence="5">KCTC 42730</strain>
    </source>
</reference>
<dbReference type="InterPro" id="IPR050832">
    <property type="entry name" value="Bact_Acetyltransf"/>
</dbReference>
<proteinExistence type="predicted"/>
<organism evidence="4 5">
    <name type="scientific">Pseudoalteromonas fenneropenaei</name>
    <dbReference type="NCBI Taxonomy" id="1737459"/>
    <lineage>
        <taxon>Bacteria</taxon>
        <taxon>Pseudomonadati</taxon>
        <taxon>Pseudomonadota</taxon>
        <taxon>Gammaproteobacteria</taxon>
        <taxon>Alteromonadales</taxon>
        <taxon>Pseudoalteromonadaceae</taxon>
        <taxon>Pseudoalteromonas</taxon>
    </lineage>
</organism>
<dbReference type="InterPro" id="IPR000182">
    <property type="entry name" value="GNAT_dom"/>
</dbReference>
<keyword evidence="1 4" id="KW-0808">Transferase</keyword>
<dbReference type="Gene3D" id="3.40.630.30">
    <property type="match status" value="1"/>
</dbReference>
<dbReference type="PANTHER" id="PTHR43877">
    <property type="entry name" value="AMINOALKYLPHOSPHONATE N-ACETYLTRANSFERASE-RELATED-RELATED"/>
    <property type="match status" value="1"/>
</dbReference>
<dbReference type="CDD" id="cd04301">
    <property type="entry name" value="NAT_SF"/>
    <property type="match status" value="1"/>
</dbReference>
<keyword evidence="2 4" id="KW-0012">Acyltransferase</keyword>
<evidence type="ECO:0000256" key="2">
    <source>
        <dbReference type="ARBA" id="ARBA00023315"/>
    </source>
</evidence>
<feature type="domain" description="N-acetyltransferase" evidence="3">
    <location>
        <begin position="86"/>
        <end position="233"/>
    </location>
</feature>
<sequence>MADKLSSLRRLDWDSEFFGKEIGHFESNEEIELNLNFADFELVQAKVSASNSTHIDNPSNMGFVFVEGELNFILDLTNNKYSNNFEPAVTATPNDINEICKIASNELQTSRYRAPWFSDLHRSNLYSTWAQKAVLGQYDDICLVAKDNSGSITGFATLKFHGQHARIGLITVDSRFRRQGVGKQLLASVIIACQKKGCDSLLVSTQMSNTAAIQAYAKAGFTPNSINYWFYRT</sequence>
<evidence type="ECO:0000313" key="5">
    <source>
        <dbReference type="Proteomes" id="UP001595453"/>
    </source>
</evidence>
<accession>A0ABV7CKD1</accession>
<gene>
    <name evidence="4" type="ORF">ACFOEE_11255</name>
</gene>